<organism evidence="2 4">
    <name type="scientific">Kerstersia gyiorum</name>
    <dbReference type="NCBI Taxonomy" id="206506"/>
    <lineage>
        <taxon>Bacteria</taxon>
        <taxon>Pseudomonadati</taxon>
        <taxon>Pseudomonadota</taxon>
        <taxon>Betaproteobacteria</taxon>
        <taxon>Burkholderiales</taxon>
        <taxon>Alcaligenaceae</taxon>
        <taxon>Kerstersia</taxon>
    </lineage>
</organism>
<evidence type="ECO:0000313" key="5">
    <source>
        <dbReference type="Proteomes" id="UP000292039"/>
    </source>
</evidence>
<keyword evidence="1" id="KW-0732">Signal</keyword>
<protein>
    <submittedName>
        <fullName evidence="3">Putative secreted protein</fullName>
    </submittedName>
</protein>
<dbReference type="Gene3D" id="3.30.110.170">
    <property type="entry name" value="Protein of unknown function (DUF541), domain 1"/>
    <property type="match status" value="1"/>
</dbReference>
<accession>A0A171KND3</accession>
<sequence>MQRTRQRMIRRGAALALALALPAATAWAGNGEDRQPRDRAPQLTLQAQAAAKVQQDTVLLTLAYESEAASQTDVSRALNEHLEAAMKMLRDEKGVKARNGNYRIWPQTDRDGRISAWRGRAEILLESTDFAKASGLAVKVQDQMPLDNIAFILSDEARAKHEERLLQQAADAFRQRAGAAAEAFGFKGYEIRKIDLGGSGVQYEMAPRPQMMMAKAAGAAADSVPLEADTVTVSVSVSGTVALKP</sequence>
<comment type="caution">
    <text evidence="2">The sequence shown here is derived from an EMBL/GenBank/DDBJ whole genome shotgun (WGS) entry which is preliminary data.</text>
</comment>
<dbReference type="InterPro" id="IPR007497">
    <property type="entry name" value="SIMPL/DUF541"/>
</dbReference>
<dbReference type="PANTHER" id="PTHR34387:SF1">
    <property type="entry name" value="PERIPLASMIC IMMUNOGENIC PROTEIN"/>
    <property type="match status" value="1"/>
</dbReference>
<feature type="signal peptide" evidence="1">
    <location>
        <begin position="1"/>
        <end position="28"/>
    </location>
</feature>
<dbReference type="Proteomes" id="UP000292039">
    <property type="component" value="Unassembled WGS sequence"/>
</dbReference>
<dbReference type="InterPro" id="IPR052022">
    <property type="entry name" value="26kDa_periplasmic_antigen"/>
</dbReference>
<dbReference type="Pfam" id="PF04402">
    <property type="entry name" value="SIMPL"/>
    <property type="match status" value="1"/>
</dbReference>
<evidence type="ECO:0000313" key="4">
    <source>
        <dbReference type="Proteomes" id="UP000078084"/>
    </source>
</evidence>
<keyword evidence="4" id="KW-1185">Reference proteome</keyword>
<dbReference type="STRING" id="206506.AAV32_16870"/>
<reference evidence="2" key="1">
    <citation type="submission" date="2015-04" db="EMBL/GenBank/DDBJ databases">
        <title>Genome sequence of Kerstersia gyiorum CG1.</title>
        <authorList>
            <person name="Greninger A.L."/>
            <person name="Kozyreva V."/>
            <person name="Chaturvedi V."/>
        </authorList>
    </citation>
    <scope>NUCLEOTIDE SEQUENCE [LARGE SCALE GENOMIC DNA]</scope>
    <source>
        <strain evidence="2">CG1</strain>
    </source>
</reference>
<dbReference type="EMBL" id="LBNE01000016">
    <property type="protein sequence ID" value="KKO70400.1"/>
    <property type="molecule type" value="Genomic_DNA"/>
</dbReference>
<dbReference type="AlphaFoldDB" id="A0A171KND3"/>
<dbReference type="PANTHER" id="PTHR34387">
    <property type="entry name" value="SLR1258 PROTEIN"/>
    <property type="match status" value="1"/>
</dbReference>
<evidence type="ECO:0000256" key="1">
    <source>
        <dbReference type="SAM" id="SignalP"/>
    </source>
</evidence>
<evidence type="ECO:0000313" key="2">
    <source>
        <dbReference type="EMBL" id="KKO70400.1"/>
    </source>
</evidence>
<gene>
    <name evidence="2" type="ORF">AAV32_16870</name>
    <name evidence="3" type="ORF">EV679_3067</name>
</gene>
<dbReference type="Proteomes" id="UP000078084">
    <property type="component" value="Unassembled WGS sequence"/>
</dbReference>
<dbReference type="InterPro" id="IPR006311">
    <property type="entry name" value="TAT_signal"/>
</dbReference>
<dbReference type="RefSeq" id="WP_068375254.1">
    <property type="nucleotide sequence ID" value="NZ_CBCSEB010000004.1"/>
</dbReference>
<reference evidence="3 5" key="2">
    <citation type="submission" date="2019-02" db="EMBL/GenBank/DDBJ databases">
        <title>Genomic Encyclopedia of Type Strains, Phase IV (KMG-IV): sequencing the most valuable type-strain genomes for metagenomic binning, comparative biology and taxonomic classification.</title>
        <authorList>
            <person name="Goeker M."/>
        </authorList>
    </citation>
    <scope>NUCLEOTIDE SEQUENCE [LARGE SCALE GENOMIC DNA]</scope>
    <source>
        <strain evidence="3 5">DSM 16618</strain>
    </source>
</reference>
<evidence type="ECO:0000313" key="3">
    <source>
        <dbReference type="EMBL" id="RZS65279.1"/>
    </source>
</evidence>
<feature type="chain" id="PRO_5036301459" evidence="1">
    <location>
        <begin position="29"/>
        <end position="245"/>
    </location>
</feature>
<dbReference type="EMBL" id="SGWZ01000006">
    <property type="protein sequence ID" value="RZS65279.1"/>
    <property type="molecule type" value="Genomic_DNA"/>
</dbReference>
<dbReference type="PROSITE" id="PS51318">
    <property type="entry name" value="TAT"/>
    <property type="match status" value="1"/>
</dbReference>
<dbReference type="GO" id="GO:0006974">
    <property type="term" value="P:DNA damage response"/>
    <property type="evidence" value="ECO:0007669"/>
    <property type="project" value="TreeGrafter"/>
</dbReference>
<proteinExistence type="predicted"/>
<dbReference type="Gene3D" id="3.30.70.2970">
    <property type="entry name" value="Protein of unknown function (DUF541), domain 2"/>
    <property type="match status" value="1"/>
</dbReference>
<name>A0A171KND3_9BURK</name>